<name>A0ABD0V0M8_DENTH</name>
<reference evidence="2 3" key="1">
    <citation type="journal article" date="2024" name="Plant Biotechnol. J.">
        <title>Dendrobium thyrsiflorum genome and its molecular insights into genes involved in important horticultural traits.</title>
        <authorList>
            <person name="Chen B."/>
            <person name="Wang J.Y."/>
            <person name="Zheng P.J."/>
            <person name="Li K.L."/>
            <person name="Liang Y.M."/>
            <person name="Chen X.F."/>
            <person name="Zhang C."/>
            <person name="Zhao X."/>
            <person name="He X."/>
            <person name="Zhang G.Q."/>
            <person name="Liu Z.J."/>
            <person name="Xu Q."/>
        </authorList>
    </citation>
    <scope>NUCLEOTIDE SEQUENCE [LARGE SCALE GENOMIC DNA]</scope>
    <source>
        <strain evidence="2">GZMU011</strain>
    </source>
</reference>
<gene>
    <name evidence="2" type="ORF">M5K25_010818</name>
</gene>
<keyword evidence="3" id="KW-1185">Reference proteome</keyword>
<evidence type="ECO:0000256" key="1">
    <source>
        <dbReference type="SAM" id="MobiDB-lite"/>
    </source>
</evidence>
<proteinExistence type="predicted"/>
<dbReference type="Proteomes" id="UP001552299">
    <property type="component" value="Unassembled WGS sequence"/>
</dbReference>
<organism evidence="2 3">
    <name type="scientific">Dendrobium thyrsiflorum</name>
    <name type="common">Pinecone-like raceme dendrobium</name>
    <name type="synonym">Orchid</name>
    <dbReference type="NCBI Taxonomy" id="117978"/>
    <lineage>
        <taxon>Eukaryota</taxon>
        <taxon>Viridiplantae</taxon>
        <taxon>Streptophyta</taxon>
        <taxon>Embryophyta</taxon>
        <taxon>Tracheophyta</taxon>
        <taxon>Spermatophyta</taxon>
        <taxon>Magnoliopsida</taxon>
        <taxon>Liliopsida</taxon>
        <taxon>Asparagales</taxon>
        <taxon>Orchidaceae</taxon>
        <taxon>Epidendroideae</taxon>
        <taxon>Malaxideae</taxon>
        <taxon>Dendrobiinae</taxon>
        <taxon>Dendrobium</taxon>
    </lineage>
</organism>
<evidence type="ECO:0000313" key="2">
    <source>
        <dbReference type="EMBL" id="KAL0918784.1"/>
    </source>
</evidence>
<comment type="caution">
    <text evidence="2">The sequence shown here is derived from an EMBL/GenBank/DDBJ whole genome shotgun (WGS) entry which is preliminary data.</text>
</comment>
<feature type="region of interest" description="Disordered" evidence="1">
    <location>
        <begin position="1"/>
        <end position="36"/>
    </location>
</feature>
<dbReference type="AlphaFoldDB" id="A0ABD0V0M8"/>
<feature type="compositionally biased region" description="Polar residues" evidence="1">
    <location>
        <begin position="25"/>
        <end position="35"/>
    </location>
</feature>
<evidence type="ECO:0000313" key="3">
    <source>
        <dbReference type="Proteomes" id="UP001552299"/>
    </source>
</evidence>
<dbReference type="EMBL" id="JANQDX010000009">
    <property type="protein sequence ID" value="KAL0918784.1"/>
    <property type="molecule type" value="Genomic_DNA"/>
</dbReference>
<protein>
    <submittedName>
        <fullName evidence="2">Uncharacterized protein</fullName>
    </submittedName>
</protein>
<sequence>MGKAESDTDPTGRNVVEGGGPDCTASGSRVPSDQNVELPILQEENVGEGAKSSGNKEIGGIGTVLFADTFVALCKFQDEQGTRLRAVTGDLGSVSRGAGYPFFGRSRMKMSTSSSGIV</sequence>
<accession>A0ABD0V0M8</accession>